<dbReference type="EMBL" id="VZUS01000001">
    <property type="protein sequence ID" value="KAB1187529.1"/>
    <property type="molecule type" value="Genomic_DNA"/>
</dbReference>
<dbReference type="InterPro" id="IPR011856">
    <property type="entry name" value="tRNA_endonuc-like_dom_sf"/>
</dbReference>
<name>A0A643JUC0_9EURY</name>
<dbReference type="Gene3D" id="3.40.1350.10">
    <property type="match status" value="1"/>
</dbReference>
<gene>
    <name evidence="1" type="ORF">Hfx1149_05575</name>
</gene>
<dbReference type="RefSeq" id="WP_151136274.1">
    <property type="nucleotide sequence ID" value="NZ_VZUS01000001.1"/>
</dbReference>
<comment type="caution">
    <text evidence="1">The sequence shown here is derived from an EMBL/GenBank/DDBJ whole genome shotgun (WGS) entry which is preliminary data.</text>
</comment>
<evidence type="ECO:0008006" key="2">
    <source>
        <dbReference type="Google" id="ProtNLM"/>
    </source>
</evidence>
<evidence type="ECO:0000313" key="1">
    <source>
        <dbReference type="EMBL" id="KAB1187529.1"/>
    </source>
</evidence>
<protein>
    <recommendedName>
        <fullName evidence="2">DUF91 domain-containing protein</fullName>
    </recommendedName>
</protein>
<proteinExistence type="predicted"/>
<dbReference type="GO" id="GO:0003676">
    <property type="term" value="F:nucleic acid binding"/>
    <property type="evidence" value="ECO:0007669"/>
    <property type="project" value="InterPro"/>
</dbReference>
<sequence length="379" mass="42288">MDGGILLEEDGTLIEMTEQPYEYESVLQKSLVEYPRLLAGDQMNGQEPKQWALIGRELSVPDAKGGGERWSADHLFIDQDGVPTVVEVKRAEDTRIRREVVGQLLDYISHACLYWDGAYLREQFTETCEEHGRSPEQVLTAVVGEDDTGDVWELVEKNLRSRQVRLLFVADDLPSELKRVIEFLNEEFSSVEVFGVEVKQYAGESKTAFVPRLYGQTEDARSAKSSTTRPTHDEDDLLADVAAKEREGTLSRGEAAAIRDLYEFIQDEADSYDFGGSANVSVTARWEVIGGSNGMFTVNAKGEISFWQPAHMHNKGEATWDRRVLEGWYADLAAIDAASVDPVDGETKFPVGALVDDDAREAFKRACLDFASAIETRAE</sequence>
<organism evidence="1">
    <name type="scientific">Haloferax sp. CBA1149</name>
    <dbReference type="NCBI Taxonomy" id="2650753"/>
    <lineage>
        <taxon>Archaea</taxon>
        <taxon>Methanobacteriati</taxon>
        <taxon>Methanobacteriota</taxon>
        <taxon>Stenosarchaea group</taxon>
        <taxon>Halobacteria</taxon>
        <taxon>Halobacteriales</taxon>
        <taxon>Haloferacaceae</taxon>
        <taxon>Haloferax</taxon>
    </lineage>
</organism>
<accession>A0A643JUC0</accession>
<reference evidence="1" key="1">
    <citation type="submission" date="2019-09" db="EMBL/GenBank/DDBJ databases">
        <title>Genomic analysis of Haloferax sp. CBA1149.</title>
        <authorList>
            <person name="Roh S.W."/>
        </authorList>
    </citation>
    <scope>NUCLEOTIDE SEQUENCE</scope>
    <source>
        <strain evidence="1">CBA1149</strain>
    </source>
</reference>
<dbReference type="AlphaFoldDB" id="A0A643JUC0"/>